<evidence type="ECO:0000313" key="7">
    <source>
        <dbReference type="EMBL" id="MBT0665393.1"/>
    </source>
</evidence>
<proteinExistence type="inferred from homology"/>
<dbReference type="InterPro" id="IPR011990">
    <property type="entry name" value="TPR-like_helical_dom_sf"/>
</dbReference>
<evidence type="ECO:0000256" key="5">
    <source>
        <dbReference type="ARBA" id="ARBA00023288"/>
    </source>
</evidence>
<evidence type="ECO:0000313" key="8">
    <source>
        <dbReference type="Proteomes" id="UP000811899"/>
    </source>
</evidence>
<keyword evidence="8" id="KW-1185">Reference proteome</keyword>
<evidence type="ECO:0000256" key="4">
    <source>
        <dbReference type="ARBA" id="ARBA00023237"/>
    </source>
</evidence>
<dbReference type="InterPro" id="IPR039565">
    <property type="entry name" value="BamD-like"/>
</dbReference>
<dbReference type="PANTHER" id="PTHR37423:SF1">
    <property type="entry name" value="OUTER MEMBRANE PROTEIN ASSEMBLY FACTOR BAMD"/>
    <property type="match status" value="1"/>
</dbReference>
<protein>
    <submittedName>
        <fullName evidence="7">Outer membrane protein assembly factor BamD</fullName>
    </submittedName>
</protein>
<evidence type="ECO:0000259" key="6">
    <source>
        <dbReference type="Pfam" id="PF13525"/>
    </source>
</evidence>
<reference evidence="7 8" key="1">
    <citation type="submission" date="2021-05" db="EMBL/GenBank/DDBJ databases">
        <title>The draft genome of Geobacter pelophilus DSM 12255.</title>
        <authorList>
            <person name="Xu Z."/>
            <person name="Masuda Y."/>
            <person name="Itoh H."/>
            <person name="Senoo K."/>
        </authorList>
    </citation>
    <scope>NUCLEOTIDE SEQUENCE [LARGE SCALE GENOMIC DNA]</scope>
    <source>
        <strain evidence="7 8">DSM 12255</strain>
    </source>
</reference>
<dbReference type="AlphaFoldDB" id="A0AAW4L8M9"/>
<keyword evidence="3" id="KW-0564">Palmitate</keyword>
<dbReference type="Proteomes" id="UP000811899">
    <property type="component" value="Unassembled WGS sequence"/>
</dbReference>
<dbReference type="RefSeq" id="WP_214172157.1">
    <property type="nucleotide sequence ID" value="NZ_JAHCVJ010000005.1"/>
</dbReference>
<dbReference type="Gene3D" id="1.25.40.10">
    <property type="entry name" value="Tetratricopeptide repeat domain"/>
    <property type="match status" value="1"/>
</dbReference>
<dbReference type="NCBIfam" id="TIGR03302">
    <property type="entry name" value="OM_YfiO"/>
    <property type="match status" value="1"/>
</dbReference>
<keyword evidence="1" id="KW-0732">Signal</keyword>
<feature type="domain" description="Outer membrane lipoprotein BamD-like" evidence="6">
    <location>
        <begin position="29"/>
        <end position="214"/>
    </location>
</feature>
<dbReference type="InterPro" id="IPR017689">
    <property type="entry name" value="BamD"/>
</dbReference>
<dbReference type="GO" id="GO:1990063">
    <property type="term" value="C:Bam protein complex"/>
    <property type="evidence" value="ECO:0007669"/>
    <property type="project" value="TreeGrafter"/>
</dbReference>
<dbReference type="PANTHER" id="PTHR37423">
    <property type="entry name" value="SOLUBLE LYTIC MUREIN TRANSGLYCOSYLASE-RELATED"/>
    <property type="match status" value="1"/>
</dbReference>
<accession>A0AAW4L8M9</accession>
<sequence length="247" mass="28035">MNILLKSGITLWVVIAISGCSSTQTVVKSAAEYFKEGEQAYTEKNYEEAITLWKRVKESYLSPELTTKAELNIADAMYNNSNYIEAAAEYENFRKLHPNHEKAPYALFRLGMCNFQQITGIDTDQTPVSNSVQLFTTFLDTYPTSELAPEVRKKLDAVQAMQLEHEIYVGRFYLRTEKYGAAIKRLEAALAKFPKSSATAEALLYLGKSYMLSGDKVKSREIFNRLAADYPSSPFVDDAKKFMEKNY</sequence>
<dbReference type="GO" id="GO:0051205">
    <property type="term" value="P:protein insertion into membrane"/>
    <property type="evidence" value="ECO:0007669"/>
    <property type="project" value="TreeGrafter"/>
</dbReference>
<dbReference type="PROSITE" id="PS51257">
    <property type="entry name" value="PROKAR_LIPOPROTEIN"/>
    <property type="match status" value="1"/>
</dbReference>
<evidence type="ECO:0000256" key="3">
    <source>
        <dbReference type="ARBA" id="ARBA00023139"/>
    </source>
</evidence>
<name>A0AAW4L8M9_9BACT</name>
<dbReference type="Pfam" id="PF13525">
    <property type="entry name" value="YfiO"/>
    <property type="match status" value="1"/>
</dbReference>
<gene>
    <name evidence="7" type="ORF">KI809_13885</name>
</gene>
<organism evidence="7 8">
    <name type="scientific">Geoanaerobacter pelophilus</name>
    <dbReference type="NCBI Taxonomy" id="60036"/>
    <lineage>
        <taxon>Bacteria</taxon>
        <taxon>Pseudomonadati</taxon>
        <taxon>Thermodesulfobacteriota</taxon>
        <taxon>Desulfuromonadia</taxon>
        <taxon>Geobacterales</taxon>
        <taxon>Geobacteraceae</taxon>
        <taxon>Geoanaerobacter</taxon>
    </lineage>
</organism>
<dbReference type="HAMAP" id="MF_00922">
    <property type="entry name" value="OM_assembly_BamD"/>
    <property type="match status" value="1"/>
</dbReference>
<evidence type="ECO:0000256" key="1">
    <source>
        <dbReference type="ARBA" id="ARBA00022729"/>
    </source>
</evidence>
<comment type="caution">
    <text evidence="7">The sequence shown here is derived from an EMBL/GenBank/DDBJ whole genome shotgun (WGS) entry which is preliminary data.</text>
</comment>
<keyword evidence="4" id="KW-0998">Cell outer membrane</keyword>
<dbReference type="SUPFAM" id="SSF48452">
    <property type="entry name" value="TPR-like"/>
    <property type="match status" value="1"/>
</dbReference>
<keyword evidence="5" id="KW-0449">Lipoprotein</keyword>
<keyword evidence="2" id="KW-0472">Membrane</keyword>
<evidence type="ECO:0000256" key="2">
    <source>
        <dbReference type="ARBA" id="ARBA00023136"/>
    </source>
</evidence>
<dbReference type="EMBL" id="JAHCVJ010000005">
    <property type="protein sequence ID" value="MBT0665393.1"/>
    <property type="molecule type" value="Genomic_DNA"/>
</dbReference>